<reference evidence="7 8" key="1">
    <citation type="journal article" date="2018" name="Front. Plant Sci.">
        <title>Red Clover (Trifolium pratense) and Zigzag Clover (T. medium) - A Picture of Genomic Similarities and Differences.</title>
        <authorList>
            <person name="Dluhosova J."/>
            <person name="Istvanek J."/>
            <person name="Nedelnik J."/>
            <person name="Repkova J."/>
        </authorList>
    </citation>
    <scope>NUCLEOTIDE SEQUENCE [LARGE SCALE GENOMIC DNA]</scope>
    <source>
        <strain evidence="8">cv. 10/8</strain>
        <tissue evidence="7">Leaf</tissue>
    </source>
</reference>
<comment type="function">
    <text evidence="5">Lipolytic acyl hydrolase (LAH).</text>
</comment>
<comment type="caution">
    <text evidence="7">The sequence shown here is derived from an EMBL/GenBank/DDBJ whole genome shotgun (WGS) entry which is preliminary data.</text>
</comment>
<protein>
    <recommendedName>
        <fullName evidence="5">Patatin</fullName>
        <ecNumber evidence="5">3.1.1.-</ecNumber>
    </recommendedName>
</protein>
<dbReference type="AlphaFoldDB" id="A0A392MJJ4"/>
<dbReference type="PANTHER" id="PTHR24185">
    <property type="entry name" value="CALCIUM-INDEPENDENT PHOSPHOLIPASE A2-GAMMA"/>
    <property type="match status" value="1"/>
</dbReference>
<dbReference type="GO" id="GO:0016020">
    <property type="term" value="C:membrane"/>
    <property type="evidence" value="ECO:0007669"/>
    <property type="project" value="TreeGrafter"/>
</dbReference>
<evidence type="ECO:0000256" key="2">
    <source>
        <dbReference type="ARBA" id="ARBA00022963"/>
    </source>
</evidence>
<dbReference type="GO" id="GO:0006631">
    <property type="term" value="P:fatty acid metabolic process"/>
    <property type="evidence" value="ECO:0007669"/>
    <property type="project" value="TreeGrafter"/>
</dbReference>
<dbReference type="Proteomes" id="UP000265520">
    <property type="component" value="Unassembled WGS sequence"/>
</dbReference>
<evidence type="ECO:0000256" key="3">
    <source>
        <dbReference type="ARBA" id="ARBA00023098"/>
    </source>
</evidence>
<organism evidence="7 8">
    <name type="scientific">Trifolium medium</name>
    <dbReference type="NCBI Taxonomy" id="97028"/>
    <lineage>
        <taxon>Eukaryota</taxon>
        <taxon>Viridiplantae</taxon>
        <taxon>Streptophyta</taxon>
        <taxon>Embryophyta</taxon>
        <taxon>Tracheophyta</taxon>
        <taxon>Spermatophyta</taxon>
        <taxon>Magnoliopsida</taxon>
        <taxon>eudicotyledons</taxon>
        <taxon>Gunneridae</taxon>
        <taxon>Pentapetalae</taxon>
        <taxon>rosids</taxon>
        <taxon>fabids</taxon>
        <taxon>Fabales</taxon>
        <taxon>Fabaceae</taxon>
        <taxon>Papilionoideae</taxon>
        <taxon>50 kb inversion clade</taxon>
        <taxon>NPAAA clade</taxon>
        <taxon>Hologalegina</taxon>
        <taxon>IRL clade</taxon>
        <taxon>Trifolieae</taxon>
        <taxon>Trifolium</taxon>
    </lineage>
</organism>
<dbReference type="GO" id="GO:0004620">
    <property type="term" value="F:phospholipase activity"/>
    <property type="evidence" value="ECO:0007669"/>
    <property type="project" value="TreeGrafter"/>
</dbReference>
<keyword evidence="2 5" id="KW-0442">Lipid degradation</keyword>
<feature type="short sequence motif" description="GXSXG" evidence="4">
    <location>
        <begin position="170"/>
        <end position="174"/>
    </location>
</feature>
<dbReference type="PANTHER" id="PTHR24185:SF1">
    <property type="entry name" value="CALCIUM-INDEPENDENT PHOSPHOLIPASE A2-GAMMA"/>
    <property type="match status" value="1"/>
</dbReference>
<dbReference type="GO" id="GO:0016042">
    <property type="term" value="P:lipid catabolic process"/>
    <property type="evidence" value="ECO:0007669"/>
    <property type="project" value="UniProtKB-KW"/>
</dbReference>
<dbReference type="InterPro" id="IPR002641">
    <property type="entry name" value="PNPLA_dom"/>
</dbReference>
<dbReference type="EMBL" id="LXQA010012686">
    <property type="protein sequence ID" value="MCH87670.1"/>
    <property type="molecule type" value="Genomic_DNA"/>
</dbReference>
<accession>A0A392MJJ4</accession>
<dbReference type="SUPFAM" id="SSF52151">
    <property type="entry name" value="FabD/lysophospholipase-like"/>
    <property type="match status" value="1"/>
</dbReference>
<keyword evidence="8" id="KW-1185">Reference proteome</keyword>
<feature type="non-terminal residue" evidence="7">
    <location>
        <position position="1"/>
    </location>
</feature>
<evidence type="ECO:0000256" key="5">
    <source>
        <dbReference type="RuleBase" id="RU361262"/>
    </source>
</evidence>
<sequence>LASDDSVALQLMKADIMQPIGIVLKSAGREEVISVLQVVVQLAFTSDIVAEKMLTKDVQRLALLAVGNLAFCLENRRILVTSESLRELLLRLAVATEPRVYKAAARALAILGENENLRRAIRGRQVAKQGLRILSMDGGGMKGLATVQMLKEIEKGTGKRIHELFDLICGTSTGGMLAVSLGMKLMTLEECEDIYKNLGEHVAFKMAQIIF</sequence>
<evidence type="ECO:0000256" key="4">
    <source>
        <dbReference type="PROSITE-ProRule" id="PRU01161"/>
    </source>
</evidence>
<evidence type="ECO:0000259" key="6">
    <source>
        <dbReference type="PROSITE" id="PS51635"/>
    </source>
</evidence>
<comment type="similarity">
    <text evidence="5">Belongs to the patatin family.</text>
</comment>
<dbReference type="InterPro" id="IPR016024">
    <property type="entry name" value="ARM-type_fold"/>
</dbReference>
<evidence type="ECO:0000313" key="7">
    <source>
        <dbReference type="EMBL" id="MCH87670.1"/>
    </source>
</evidence>
<feature type="domain" description="PNPLA" evidence="6">
    <location>
        <begin position="134"/>
        <end position="211"/>
    </location>
</feature>
<gene>
    <name evidence="7" type="ORF">A2U01_0008547</name>
</gene>
<evidence type="ECO:0000313" key="8">
    <source>
        <dbReference type="Proteomes" id="UP000265520"/>
    </source>
</evidence>
<dbReference type="SUPFAM" id="SSF48371">
    <property type="entry name" value="ARM repeat"/>
    <property type="match status" value="1"/>
</dbReference>
<keyword evidence="1 5" id="KW-0378">Hydrolase</keyword>
<dbReference type="Gene3D" id="3.40.1090.10">
    <property type="entry name" value="Cytosolic phospholipase A2 catalytic domain"/>
    <property type="match status" value="1"/>
</dbReference>
<dbReference type="EC" id="3.1.1.-" evidence="5"/>
<dbReference type="InterPro" id="IPR016035">
    <property type="entry name" value="Acyl_Trfase/lysoPLipase"/>
</dbReference>
<name>A0A392MJJ4_9FABA</name>
<dbReference type="PROSITE" id="PS51635">
    <property type="entry name" value="PNPLA"/>
    <property type="match status" value="1"/>
</dbReference>
<feature type="short sequence motif" description="GXGXXG" evidence="4">
    <location>
        <begin position="138"/>
        <end position="143"/>
    </location>
</feature>
<keyword evidence="3 5" id="KW-0443">Lipid metabolism</keyword>
<comment type="caution">
    <text evidence="4">Lacks conserved residue(s) required for the propagation of feature annotation.</text>
</comment>
<comment type="domain">
    <text evidence="5">The nitrogen atoms of the two glycine residues in the GGXR motif define the oxyanion hole, and stabilize the oxyanion that forms during the nucleophilic attack by the catalytic serine during substrate cleavage.</text>
</comment>
<evidence type="ECO:0000256" key="1">
    <source>
        <dbReference type="ARBA" id="ARBA00022801"/>
    </source>
</evidence>
<proteinExistence type="inferred from homology"/>
<dbReference type="Pfam" id="PF01734">
    <property type="entry name" value="Patatin"/>
    <property type="match status" value="1"/>
</dbReference>